<protein>
    <submittedName>
        <fullName evidence="1">Uncharacterized protein</fullName>
    </submittedName>
</protein>
<name>A0A371CML3_9APHY</name>
<dbReference type="AlphaFoldDB" id="A0A371CML3"/>
<accession>A0A371CML3</accession>
<dbReference type="Proteomes" id="UP000256964">
    <property type="component" value="Unassembled WGS sequence"/>
</dbReference>
<evidence type="ECO:0000313" key="2">
    <source>
        <dbReference type="Proteomes" id="UP000256964"/>
    </source>
</evidence>
<gene>
    <name evidence="1" type="ORF">OH76DRAFT_213718</name>
</gene>
<keyword evidence="2" id="KW-1185">Reference proteome</keyword>
<organism evidence="1 2">
    <name type="scientific">Lentinus brumalis</name>
    <dbReference type="NCBI Taxonomy" id="2498619"/>
    <lineage>
        <taxon>Eukaryota</taxon>
        <taxon>Fungi</taxon>
        <taxon>Dikarya</taxon>
        <taxon>Basidiomycota</taxon>
        <taxon>Agaricomycotina</taxon>
        <taxon>Agaricomycetes</taxon>
        <taxon>Polyporales</taxon>
        <taxon>Polyporaceae</taxon>
        <taxon>Lentinus</taxon>
    </lineage>
</organism>
<sequence>MLTFASAVLDRHLECHHYDEAARRFAEVEDLHGLHPPARPSRRACPCWTGRISHTRGTRWYVVPVYGHVHSGFAGAQATGGQSRRGRTMGSDHDAPSALLRTTSSALSTVLPFLTSRDSRALLPAFETGRGCSGCYVHVCSYSTLSPCSGAPVAFFSGWRFIERSGIQNRDDPGDR</sequence>
<reference evidence="1 2" key="1">
    <citation type="journal article" date="2018" name="Biotechnol. Biofuels">
        <title>Integrative visual omics of the white-rot fungus Polyporus brumalis exposes the biotechnological potential of its oxidative enzymes for delignifying raw plant biomass.</title>
        <authorList>
            <person name="Miyauchi S."/>
            <person name="Rancon A."/>
            <person name="Drula E."/>
            <person name="Hage H."/>
            <person name="Chaduli D."/>
            <person name="Favel A."/>
            <person name="Grisel S."/>
            <person name="Henrissat B."/>
            <person name="Herpoel-Gimbert I."/>
            <person name="Ruiz-Duenas F.J."/>
            <person name="Chevret D."/>
            <person name="Hainaut M."/>
            <person name="Lin J."/>
            <person name="Wang M."/>
            <person name="Pangilinan J."/>
            <person name="Lipzen A."/>
            <person name="Lesage-Meessen L."/>
            <person name="Navarro D."/>
            <person name="Riley R."/>
            <person name="Grigoriev I.V."/>
            <person name="Zhou S."/>
            <person name="Raouche S."/>
            <person name="Rosso M.N."/>
        </authorList>
    </citation>
    <scope>NUCLEOTIDE SEQUENCE [LARGE SCALE GENOMIC DNA]</scope>
    <source>
        <strain evidence="1 2">BRFM 1820</strain>
    </source>
</reference>
<evidence type="ECO:0000313" key="1">
    <source>
        <dbReference type="EMBL" id="RDX41529.1"/>
    </source>
</evidence>
<proteinExistence type="predicted"/>
<dbReference type="EMBL" id="KZ857509">
    <property type="protein sequence ID" value="RDX41529.1"/>
    <property type="molecule type" value="Genomic_DNA"/>
</dbReference>